<dbReference type="PANTHER" id="PTHR46293:SF11">
    <property type="entry name" value="E3 UBIQUITIN PROTEIN LIGASE DRIP1-LIKE"/>
    <property type="match status" value="1"/>
</dbReference>
<dbReference type="Proteomes" id="UP000823775">
    <property type="component" value="Unassembled WGS sequence"/>
</dbReference>
<name>A0ABS8Y6N8_DATST</name>
<proteinExistence type="predicted"/>
<evidence type="ECO:0000313" key="2">
    <source>
        <dbReference type="Proteomes" id="UP000823775"/>
    </source>
</evidence>
<evidence type="ECO:0000313" key="1">
    <source>
        <dbReference type="EMBL" id="MCE5166844.1"/>
    </source>
</evidence>
<dbReference type="InterPro" id="IPR044807">
    <property type="entry name" value="DRIP1-like"/>
</dbReference>
<comment type="caution">
    <text evidence="1">The sequence shown here is derived from an EMBL/GenBank/DDBJ whole genome shotgun (WGS) entry which is preliminary data.</text>
</comment>
<keyword evidence="2" id="KW-1185">Reference proteome</keyword>
<dbReference type="EMBL" id="JACEIK010034130">
    <property type="protein sequence ID" value="MCE5166844.1"/>
    <property type="molecule type" value="Genomic_DNA"/>
</dbReference>
<dbReference type="PANTHER" id="PTHR46293">
    <property type="entry name" value="E3 UBIQUITIN PROTEIN LIGASE DRIP1"/>
    <property type="match status" value="1"/>
</dbReference>
<feature type="non-terminal residue" evidence="1">
    <location>
        <position position="1"/>
    </location>
</feature>
<gene>
    <name evidence="1" type="primary">PCGF5_7</name>
    <name evidence="1" type="ORF">HAX54_027942</name>
</gene>
<reference evidence="1 2" key="1">
    <citation type="journal article" date="2021" name="BMC Genomics">
        <title>Datura genome reveals duplications of psychoactive alkaloid biosynthetic genes and high mutation rate following tissue culture.</title>
        <authorList>
            <person name="Rajewski A."/>
            <person name="Carter-House D."/>
            <person name="Stajich J."/>
            <person name="Litt A."/>
        </authorList>
    </citation>
    <scope>NUCLEOTIDE SEQUENCE [LARGE SCALE GENOMIC DNA]</scope>
    <source>
        <strain evidence="1">AR-01</strain>
    </source>
</reference>
<protein>
    <submittedName>
        <fullName evidence="1">Polycomb group RING finger protein 5</fullName>
    </submittedName>
</protein>
<organism evidence="1 2">
    <name type="scientific">Datura stramonium</name>
    <name type="common">Jimsonweed</name>
    <name type="synonym">Common thornapple</name>
    <dbReference type="NCBI Taxonomy" id="4076"/>
    <lineage>
        <taxon>Eukaryota</taxon>
        <taxon>Viridiplantae</taxon>
        <taxon>Streptophyta</taxon>
        <taxon>Embryophyta</taxon>
        <taxon>Tracheophyta</taxon>
        <taxon>Spermatophyta</taxon>
        <taxon>Magnoliopsida</taxon>
        <taxon>eudicotyledons</taxon>
        <taxon>Gunneridae</taxon>
        <taxon>Pentapetalae</taxon>
        <taxon>asterids</taxon>
        <taxon>lamiids</taxon>
        <taxon>Solanales</taxon>
        <taxon>Solanaceae</taxon>
        <taxon>Solanoideae</taxon>
        <taxon>Datureae</taxon>
        <taxon>Datura</taxon>
    </lineage>
</organism>
<sequence length="79" mass="9098">DVNMPASYIKRYLAKKLSIQNEDKVEVRMLGMPIYPASPLHHLTDLWLRATPITEKKIKIGNSAKDFVMVLKYARSQKP</sequence>
<accession>A0ABS8Y6N8</accession>